<protein>
    <submittedName>
        <fullName evidence="1">Uncharacterized protein</fullName>
    </submittedName>
</protein>
<gene>
    <name evidence="1" type="ORF">QYF61_023760</name>
</gene>
<reference evidence="1 2" key="1">
    <citation type="journal article" date="2023" name="J. Hered.">
        <title>Chromosome-level genome of the wood stork (Mycteria americana) provides insight into avian chromosome evolution.</title>
        <authorList>
            <person name="Flamio R. Jr."/>
            <person name="Ramstad K.M."/>
        </authorList>
    </citation>
    <scope>NUCLEOTIDE SEQUENCE [LARGE SCALE GENOMIC DNA]</scope>
    <source>
        <strain evidence="1">JAX WOST 10</strain>
    </source>
</reference>
<keyword evidence="2" id="KW-1185">Reference proteome</keyword>
<comment type="caution">
    <text evidence="1">The sequence shown here is derived from an EMBL/GenBank/DDBJ whole genome shotgun (WGS) entry which is preliminary data.</text>
</comment>
<accession>A0AAN7RZV8</accession>
<name>A0AAN7RZV8_MYCAM</name>
<organism evidence="1 2">
    <name type="scientific">Mycteria americana</name>
    <name type="common">Wood stork</name>
    <dbReference type="NCBI Taxonomy" id="33587"/>
    <lineage>
        <taxon>Eukaryota</taxon>
        <taxon>Metazoa</taxon>
        <taxon>Chordata</taxon>
        <taxon>Craniata</taxon>
        <taxon>Vertebrata</taxon>
        <taxon>Euteleostomi</taxon>
        <taxon>Archelosauria</taxon>
        <taxon>Archosauria</taxon>
        <taxon>Dinosauria</taxon>
        <taxon>Saurischia</taxon>
        <taxon>Theropoda</taxon>
        <taxon>Coelurosauria</taxon>
        <taxon>Aves</taxon>
        <taxon>Neognathae</taxon>
        <taxon>Neoaves</taxon>
        <taxon>Aequornithes</taxon>
        <taxon>Ciconiiformes</taxon>
        <taxon>Ciconiidae</taxon>
        <taxon>Mycteria</taxon>
    </lineage>
</organism>
<proteinExistence type="predicted"/>
<sequence>MGCPERLWSLPPWRYSRVIRTWSWAAGCSWPCLSMEGLDQKTSRGPFTPQPFCNSEVTTVTCRALSYHRHEKLAPGLKAVQSACCFTPAAVLVKKRSRVLVKG</sequence>
<dbReference type="Proteomes" id="UP001333110">
    <property type="component" value="Unassembled WGS sequence"/>
</dbReference>
<evidence type="ECO:0000313" key="2">
    <source>
        <dbReference type="Proteomes" id="UP001333110"/>
    </source>
</evidence>
<evidence type="ECO:0000313" key="1">
    <source>
        <dbReference type="EMBL" id="KAK4814561.1"/>
    </source>
</evidence>
<dbReference type="AlphaFoldDB" id="A0AAN7RZV8"/>
<dbReference type="EMBL" id="JAUNZN010000011">
    <property type="protein sequence ID" value="KAK4814561.1"/>
    <property type="molecule type" value="Genomic_DNA"/>
</dbReference>